<evidence type="ECO:0000313" key="2">
    <source>
        <dbReference type="Proteomes" id="UP000038045"/>
    </source>
</evidence>
<accession>A0A0N4ZFF8</accession>
<feature type="region of interest" description="Disordered" evidence="1">
    <location>
        <begin position="57"/>
        <end position="78"/>
    </location>
</feature>
<proteinExistence type="predicted"/>
<sequence>MKMKLSSRKSYTCNRAAYIENYIRGQLGFHSSGKGEKSSTLQNSTPSFSESFNLLKNQNQSSNTSSSEELSTSSSLLPTTSSNIAQDCKMNGNKTIVEQQTPTFQGCKPSTSKELPSSSFIEDITSNKNNISYLLQKCVKNRRLPKNEQREFYCLPLIDRTPQIINQTMGPCPEISKYKTAALLFTENVMSKEKEIVIKNDRALISKLEEVYKPKDKGIPEKYKEEVERIFALTEQKKVFDHLNSFN</sequence>
<dbReference type="AlphaFoldDB" id="A0A0N4ZFF8"/>
<evidence type="ECO:0000256" key="1">
    <source>
        <dbReference type="SAM" id="MobiDB-lite"/>
    </source>
</evidence>
<name>A0A0N4ZFF8_PARTI</name>
<evidence type="ECO:0000313" key="3">
    <source>
        <dbReference type="WBParaSite" id="PTRK_0000648900.1"/>
    </source>
</evidence>
<organism evidence="2 3">
    <name type="scientific">Parastrongyloides trichosuri</name>
    <name type="common">Possum-specific nematode worm</name>
    <dbReference type="NCBI Taxonomy" id="131310"/>
    <lineage>
        <taxon>Eukaryota</taxon>
        <taxon>Metazoa</taxon>
        <taxon>Ecdysozoa</taxon>
        <taxon>Nematoda</taxon>
        <taxon>Chromadorea</taxon>
        <taxon>Rhabditida</taxon>
        <taxon>Tylenchina</taxon>
        <taxon>Panagrolaimomorpha</taxon>
        <taxon>Strongyloidoidea</taxon>
        <taxon>Strongyloididae</taxon>
        <taxon>Parastrongyloides</taxon>
    </lineage>
</organism>
<dbReference type="WBParaSite" id="PTRK_0000648900.1">
    <property type="protein sequence ID" value="PTRK_0000648900.1"/>
    <property type="gene ID" value="PTRK_0000648900"/>
</dbReference>
<reference evidence="3" key="1">
    <citation type="submission" date="2017-02" db="UniProtKB">
        <authorList>
            <consortium name="WormBaseParasite"/>
        </authorList>
    </citation>
    <scope>IDENTIFICATION</scope>
</reference>
<protein>
    <submittedName>
        <fullName evidence="3">Uncharacterized protein</fullName>
    </submittedName>
</protein>
<keyword evidence="2" id="KW-1185">Reference proteome</keyword>
<dbReference type="Proteomes" id="UP000038045">
    <property type="component" value="Unplaced"/>
</dbReference>